<evidence type="ECO:0000313" key="3">
    <source>
        <dbReference type="Proteomes" id="UP000593577"/>
    </source>
</evidence>
<gene>
    <name evidence="2" type="ORF">Goari_018490</name>
</gene>
<accession>A0A7J8WQ43</accession>
<sequence length="30" mass="3648">MMEILVQTNMKKKLLPRKARESKSNRMERT</sequence>
<dbReference type="Proteomes" id="UP000593577">
    <property type="component" value="Unassembled WGS sequence"/>
</dbReference>
<name>A0A7J8WQ43_GOSAI</name>
<reference evidence="2 3" key="1">
    <citation type="journal article" date="2019" name="Genome Biol. Evol.">
        <title>Insights into the evolution of the New World diploid cottons (Gossypium, subgenus Houzingenia) based on genome sequencing.</title>
        <authorList>
            <person name="Grover C.E."/>
            <person name="Arick M.A. 2nd"/>
            <person name="Thrash A."/>
            <person name="Conover J.L."/>
            <person name="Sanders W.S."/>
            <person name="Peterson D.G."/>
            <person name="Frelichowski J.E."/>
            <person name="Scheffler J.A."/>
            <person name="Scheffler B.E."/>
            <person name="Wendel J.F."/>
        </authorList>
    </citation>
    <scope>NUCLEOTIDE SEQUENCE [LARGE SCALE GENOMIC DNA]</scope>
    <source>
        <strain evidence="2">185</strain>
        <tissue evidence="2">Leaf</tissue>
    </source>
</reference>
<keyword evidence="3" id="KW-1185">Reference proteome</keyword>
<evidence type="ECO:0000313" key="2">
    <source>
        <dbReference type="EMBL" id="MBA0677063.1"/>
    </source>
</evidence>
<evidence type="ECO:0000256" key="1">
    <source>
        <dbReference type="SAM" id="MobiDB-lite"/>
    </source>
</evidence>
<proteinExistence type="predicted"/>
<comment type="caution">
    <text evidence="2">The sequence shown here is derived from an EMBL/GenBank/DDBJ whole genome shotgun (WGS) entry which is preliminary data.</text>
</comment>
<protein>
    <submittedName>
        <fullName evidence="2">Uncharacterized protein</fullName>
    </submittedName>
</protein>
<dbReference type="AlphaFoldDB" id="A0A7J8WQ43"/>
<feature type="compositionally biased region" description="Basic and acidic residues" evidence="1">
    <location>
        <begin position="18"/>
        <end position="30"/>
    </location>
</feature>
<feature type="region of interest" description="Disordered" evidence="1">
    <location>
        <begin position="1"/>
        <end position="30"/>
    </location>
</feature>
<dbReference type="EMBL" id="JABFAA010000002">
    <property type="protein sequence ID" value="MBA0677063.1"/>
    <property type="molecule type" value="Genomic_DNA"/>
</dbReference>
<organism evidence="2 3">
    <name type="scientific">Gossypium aridum</name>
    <name type="common">American cotton</name>
    <name type="synonym">Erioxylum aridum</name>
    <dbReference type="NCBI Taxonomy" id="34290"/>
    <lineage>
        <taxon>Eukaryota</taxon>
        <taxon>Viridiplantae</taxon>
        <taxon>Streptophyta</taxon>
        <taxon>Embryophyta</taxon>
        <taxon>Tracheophyta</taxon>
        <taxon>Spermatophyta</taxon>
        <taxon>Magnoliopsida</taxon>
        <taxon>eudicotyledons</taxon>
        <taxon>Gunneridae</taxon>
        <taxon>Pentapetalae</taxon>
        <taxon>rosids</taxon>
        <taxon>malvids</taxon>
        <taxon>Malvales</taxon>
        <taxon>Malvaceae</taxon>
        <taxon>Malvoideae</taxon>
        <taxon>Gossypium</taxon>
    </lineage>
</organism>